<dbReference type="GeneID" id="4706712"/>
<keyword evidence="4" id="KW-0788">Thiol protease</keyword>
<evidence type="ECO:0000256" key="3">
    <source>
        <dbReference type="ARBA" id="ARBA00022801"/>
    </source>
</evidence>
<feature type="region of interest" description="Disordered" evidence="5">
    <location>
        <begin position="190"/>
        <end position="242"/>
    </location>
</feature>
<keyword evidence="3" id="KW-0378">Hydrolase</keyword>
<dbReference type="SUPFAM" id="SSF54001">
    <property type="entry name" value="Cysteine proteinases"/>
    <property type="match status" value="1"/>
</dbReference>
<dbReference type="InterPro" id="IPR003653">
    <property type="entry name" value="Peptidase_C48_C"/>
</dbReference>
<dbReference type="HOGENOM" id="CLU_278476_0_0_1"/>
<dbReference type="GO" id="GO:0005634">
    <property type="term" value="C:nucleus"/>
    <property type="evidence" value="ECO:0007669"/>
    <property type="project" value="TreeGrafter"/>
</dbReference>
<dbReference type="GO" id="GO:0006508">
    <property type="term" value="P:proteolysis"/>
    <property type="evidence" value="ECO:0007669"/>
    <property type="project" value="UniProtKB-KW"/>
</dbReference>
<evidence type="ECO:0000313" key="7">
    <source>
        <dbReference type="EMBL" id="EAW13256.1"/>
    </source>
</evidence>
<dbReference type="STRING" id="344612.A1CBY8"/>
<organism evidence="7 8">
    <name type="scientific">Aspergillus clavatus (strain ATCC 1007 / CBS 513.65 / DSM 816 / NCTC 3887 / NRRL 1 / QM 1276 / 107)</name>
    <dbReference type="NCBI Taxonomy" id="344612"/>
    <lineage>
        <taxon>Eukaryota</taxon>
        <taxon>Fungi</taxon>
        <taxon>Dikarya</taxon>
        <taxon>Ascomycota</taxon>
        <taxon>Pezizomycotina</taxon>
        <taxon>Eurotiomycetes</taxon>
        <taxon>Eurotiomycetidae</taxon>
        <taxon>Eurotiales</taxon>
        <taxon>Aspergillaceae</taxon>
        <taxon>Aspergillus</taxon>
        <taxon>Aspergillus subgen. Fumigati</taxon>
    </lineage>
</organism>
<dbReference type="VEuPathDB" id="FungiDB:ACLA_017020"/>
<evidence type="ECO:0000256" key="1">
    <source>
        <dbReference type="ARBA" id="ARBA00005234"/>
    </source>
</evidence>
<keyword evidence="2 7" id="KW-0645">Protease</keyword>
<dbReference type="eggNOG" id="KOG0778">
    <property type="taxonomic scope" value="Eukaryota"/>
</dbReference>
<dbReference type="PANTHER" id="PTHR12606:SF141">
    <property type="entry name" value="GH15225P-RELATED"/>
    <property type="match status" value="1"/>
</dbReference>
<feature type="region of interest" description="Disordered" evidence="5">
    <location>
        <begin position="638"/>
        <end position="667"/>
    </location>
</feature>
<feature type="compositionally biased region" description="Basic and acidic residues" evidence="5">
    <location>
        <begin position="12"/>
        <end position="21"/>
    </location>
</feature>
<dbReference type="OMA" id="SHQWRKE"/>
<reference evidence="7 8" key="1">
    <citation type="journal article" date="2008" name="PLoS Genet.">
        <title>Genomic islands in the pathogenic filamentous fungus Aspergillus fumigatus.</title>
        <authorList>
            <person name="Fedorova N.D."/>
            <person name="Khaldi N."/>
            <person name="Joardar V.S."/>
            <person name="Maiti R."/>
            <person name="Amedeo P."/>
            <person name="Anderson M.J."/>
            <person name="Crabtree J."/>
            <person name="Silva J.C."/>
            <person name="Badger J.H."/>
            <person name="Albarraq A."/>
            <person name="Angiuoli S."/>
            <person name="Bussey H."/>
            <person name="Bowyer P."/>
            <person name="Cotty P.J."/>
            <person name="Dyer P.S."/>
            <person name="Egan A."/>
            <person name="Galens K."/>
            <person name="Fraser-Liggett C.M."/>
            <person name="Haas B.J."/>
            <person name="Inman J.M."/>
            <person name="Kent R."/>
            <person name="Lemieux S."/>
            <person name="Malavazi I."/>
            <person name="Orvis J."/>
            <person name="Roemer T."/>
            <person name="Ronning C.M."/>
            <person name="Sundaram J.P."/>
            <person name="Sutton G."/>
            <person name="Turner G."/>
            <person name="Venter J.C."/>
            <person name="White O.R."/>
            <person name="Whitty B.R."/>
            <person name="Youngman P."/>
            <person name="Wolfe K.H."/>
            <person name="Goldman G.H."/>
            <person name="Wortman J.R."/>
            <person name="Jiang B."/>
            <person name="Denning D.W."/>
            <person name="Nierman W.C."/>
        </authorList>
    </citation>
    <scope>NUCLEOTIDE SEQUENCE [LARGE SCALE GENOMIC DNA]</scope>
    <source>
        <strain evidence="8">ATCC 1007 / CBS 513.65 / DSM 816 / NCTC 3887 / NRRL 1</strain>
    </source>
</reference>
<feature type="region of interest" description="Disordered" evidence="5">
    <location>
        <begin position="565"/>
        <end position="591"/>
    </location>
</feature>
<dbReference type="GO" id="GO:0016926">
    <property type="term" value="P:protein desumoylation"/>
    <property type="evidence" value="ECO:0007669"/>
    <property type="project" value="TreeGrafter"/>
</dbReference>
<dbReference type="KEGG" id="act:ACLA_017020"/>
<evidence type="ECO:0000313" key="8">
    <source>
        <dbReference type="Proteomes" id="UP000006701"/>
    </source>
</evidence>
<dbReference type="Gene3D" id="3.40.395.10">
    <property type="entry name" value="Adenoviral Proteinase, Chain A"/>
    <property type="match status" value="1"/>
</dbReference>
<dbReference type="PROSITE" id="PS50600">
    <property type="entry name" value="ULP_PROTEASE"/>
    <property type="match status" value="1"/>
</dbReference>
<feature type="compositionally biased region" description="Basic residues" evidence="5">
    <location>
        <begin position="638"/>
        <end position="649"/>
    </location>
</feature>
<dbReference type="EMBL" id="DS027049">
    <property type="protein sequence ID" value="EAW13256.1"/>
    <property type="molecule type" value="Genomic_DNA"/>
</dbReference>
<protein>
    <submittedName>
        <fullName evidence="7">Ulp1 protease family protein</fullName>
    </submittedName>
</protein>
<dbReference type="Proteomes" id="UP000006701">
    <property type="component" value="Unassembled WGS sequence"/>
</dbReference>
<feature type="region of interest" description="Disordered" evidence="5">
    <location>
        <begin position="1"/>
        <end position="80"/>
    </location>
</feature>
<dbReference type="PANTHER" id="PTHR12606">
    <property type="entry name" value="SENTRIN/SUMO-SPECIFIC PROTEASE"/>
    <property type="match status" value="1"/>
</dbReference>
<proteinExistence type="inferred from homology"/>
<evidence type="ECO:0000259" key="6">
    <source>
        <dbReference type="PROSITE" id="PS50600"/>
    </source>
</evidence>
<accession>A1CBY8</accession>
<dbReference type="InterPro" id="IPR038765">
    <property type="entry name" value="Papain-like_cys_pep_sf"/>
</dbReference>
<dbReference type="RefSeq" id="XP_001274682.1">
    <property type="nucleotide sequence ID" value="XM_001274681.1"/>
</dbReference>
<evidence type="ECO:0000256" key="4">
    <source>
        <dbReference type="ARBA" id="ARBA00022807"/>
    </source>
</evidence>
<dbReference type="AlphaFoldDB" id="A1CBY8"/>
<dbReference type="GO" id="GO:0016929">
    <property type="term" value="F:deSUMOylase activity"/>
    <property type="evidence" value="ECO:0007669"/>
    <property type="project" value="TreeGrafter"/>
</dbReference>
<feature type="domain" description="Ubiquitin-like protease family profile" evidence="6">
    <location>
        <begin position="921"/>
        <end position="1091"/>
    </location>
</feature>
<feature type="region of interest" description="Disordered" evidence="5">
    <location>
        <begin position="277"/>
        <end position="318"/>
    </location>
</feature>
<feature type="compositionally biased region" description="Polar residues" evidence="5">
    <location>
        <begin position="50"/>
        <end position="60"/>
    </location>
</feature>
<dbReference type="OrthoDB" id="1939479at2759"/>
<name>A1CBY8_ASPCL</name>
<feature type="compositionally biased region" description="Low complexity" evidence="5">
    <location>
        <begin position="565"/>
        <end position="576"/>
    </location>
</feature>
<gene>
    <name evidence="7" type="ORF">ACLA_017020</name>
</gene>
<dbReference type="Pfam" id="PF02902">
    <property type="entry name" value="Peptidase_C48"/>
    <property type="match status" value="1"/>
</dbReference>
<dbReference type="FunFam" id="3.40.395.10:FF:000014">
    <property type="entry name" value="Ulp1 protease family protein"/>
    <property type="match status" value="1"/>
</dbReference>
<evidence type="ECO:0000256" key="2">
    <source>
        <dbReference type="ARBA" id="ARBA00022670"/>
    </source>
</evidence>
<comment type="similarity">
    <text evidence="1">Belongs to the peptidase C48 family.</text>
</comment>
<keyword evidence="8" id="KW-1185">Reference proteome</keyword>
<evidence type="ECO:0000256" key="5">
    <source>
        <dbReference type="SAM" id="MobiDB-lite"/>
    </source>
</evidence>
<sequence length="1135" mass="124565">MAALFSVQQPEMAKDRSEDMRFLSTEKAQLDVDNTSYDPMDISPIKPSPARQQPSTNGQSAGFIPPQKSTAGSPHPGLTTFDNRAPRLVASLDDPHPWGTLFSSPYIRPRFRFSPKSKAPNRIKQNSIAIVRPDLNRAKIPLLPKNNSTFVALNRETRPVGARPAVNGTGLLTGGISSNRGPLLNGFHQLNAPSEGRDRKADPFTSVLFGPPSLPRKRSVDDGPSGDQAHTIPESSNNLPSAHFTKYRRVAQKTGYTATQVTSSDARSETADLHTTLGQATTQPGGGPFITRPRNDHPFLDLFSDFDSRKGPNNQPHVPEITREKVVGSRTGFEQAIDTHNAGLPSTSLPPRFTEGPNHTSEPGIGAQVGDVEQTTVHPLGGNLPAHSSLSIFGPTSLEISQDHGASHPFSVAQSLFHIPGSWPDEPPFDLIANTPKGRGDSTDGGSTPEFQPYMSGALAAATPADIAPPSQAIGPTDSSGKLEVDQQTTNGFQSEQSSPSWQFSWGSLQNTLHKAANSTIGRAMTQTFNFAIATTTALTGNVTQRALKFFQNRLTTATRRTAAAAAASPTRANLRSFPEEQRRRIKSHQWRKERGYPTVEDYPFPDLSFDVPRSSAASITSPALAAEPQLSSITKKRLGTTPRPRKGIGRIGPRTATPAKGSVLGDSRIGSLRRSRVQSLSPQLKRRMFAGAHVRQSKQAQRKRALMQALRTSEDEPLRPLPLSATALPEPHIGRTRPTLAKAKLPSEPQRKPKHVRFQEPLTEVLPSTSAPLLTELAPHLTPTSPEIHRVAQPITKIEEEKENVPPASTLPKHVKPPRDVEVQAKRDDWLHTEFPFGRPVSAVRLFYPVTKPLPPGRTESIYAPAWRKIEEEDKKKRKPTRVRLEGPAVRPLPEKWEMKISEIKAVANNKQVATTLAGDPLTKRDLATCYTPMAWLNDEIINSYLALIVDYLRRTHGNAGRHDKPRFHAFQTFFFSNLRDKGYQSVRRWATRAKIGGESLLNVDTVFIPVHNSAHWTLIVVKPGERTIENFDSLGALSRRHVGLVQGWLRAELGSRYVEEEWTILPSISPQQDNGSDCGVFLLSTAKAVAIGIEPQSYGARDMVLLRRKIVAELMNGGLEGDFDPTRDGQTLL</sequence>